<dbReference type="SUPFAM" id="SSF52540">
    <property type="entry name" value="P-loop containing nucleoside triphosphate hydrolases"/>
    <property type="match status" value="1"/>
</dbReference>
<dbReference type="GO" id="GO:0005524">
    <property type="term" value="F:ATP binding"/>
    <property type="evidence" value="ECO:0007669"/>
    <property type="project" value="TreeGrafter"/>
</dbReference>
<evidence type="ECO:0000259" key="2">
    <source>
        <dbReference type="Pfam" id="PF01656"/>
    </source>
</evidence>
<protein>
    <submittedName>
        <fullName evidence="3">Chromosome partitioning ATPase-like protein</fullName>
    </submittedName>
</protein>
<feature type="compositionally biased region" description="Basic and acidic residues" evidence="1">
    <location>
        <begin position="146"/>
        <end position="160"/>
    </location>
</feature>
<accession>A0AAU8PB15</accession>
<evidence type="ECO:0000313" key="4">
    <source>
        <dbReference type="Proteomes" id="UP000009229"/>
    </source>
</evidence>
<reference evidence="4" key="1">
    <citation type="submission" date="2011-05" db="EMBL/GenBank/DDBJ databases">
        <title>Complete sequence of Desulfotomaculum kuznetsovii DSM 6115.</title>
        <authorList>
            <person name="Lucas S."/>
            <person name="Han J."/>
            <person name="Lapidus A."/>
            <person name="Cheng J.-F."/>
            <person name="Goodwin L."/>
            <person name="Pitluck S."/>
            <person name="Peters L."/>
            <person name="Mikhailova N."/>
            <person name="Lu M."/>
            <person name="Saunders E."/>
            <person name="Han C."/>
            <person name="Tapia R."/>
            <person name="Land M."/>
            <person name="Hauser L."/>
            <person name="Kyrpides N."/>
            <person name="Ivanova N."/>
            <person name="Pagani I."/>
            <person name="Nazina T."/>
            <person name="Ivanova A."/>
            <person name="Parshina S."/>
            <person name="Kuever J."/>
            <person name="Muyzer G."/>
            <person name="Plugge C."/>
            <person name="Stams A."/>
            <person name="Woyke T."/>
        </authorList>
    </citation>
    <scope>NUCLEOTIDE SEQUENCE [LARGE SCALE GENOMIC DNA]</scope>
    <source>
        <strain evidence="4">DSM 6115 / VKM B-1805 / 17</strain>
    </source>
</reference>
<dbReference type="GO" id="GO:0051782">
    <property type="term" value="P:negative regulation of cell division"/>
    <property type="evidence" value="ECO:0007669"/>
    <property type="project" value="TreeGrafter"/>
</dbReference>
<feature type="domain" description="CobQ/CobB/MinD/ParA nucleotide binding" evidence="2">
    <location>
        <begin position="225"/>
        <end position="407"/>
    </location>
</feature>
<name>A0AAU8PB15_DESK7</name>
<gene>
    <name evidence="3" type="ordered locus">Desku_0850</name>
</gene>
<dbReference type="InterPro" id="IPR027417">
    <property type="entry name" value="P-loop_NTPase"/>
</dbReference>
<dbReference type="InterPro" id="IPR050625">
    <property type="entry name" value="ParA/MinD_ATPase"/>
</dbReference>
<dbReference type="KEGG" id="dku:Desku_0850"/>
<evidence type="ECO:0000313" key="3">
    <source>
        <dbReference type="EMBL" id="AEG14450.1"/>
    </source>
</evidence>
<dbReference type="GO" id="GO:0016887">
    <property type="term" value="F:ATP hydrolysis activity"/>
    <property type="evidence" value="ECO:0007669"/>
    <property type="project" value="TreeGrafter"/>
</dbReference>
<dbReference type="EMBL" id="CP002770">
    <property type="protein sequence ID" value="AEG14450.1"/>
    <property type="molecule type" value="Genomic_DNA"/>
</dbReference>
<feature type="region of interest" description="Disordered" evidence="1">
    <location>
        <begin position="136"/>
        <end position="160"/>
    </location>
</feature>
<dbReference type="Proteomes" id="UP000009229">
    <property type="component" value="Chromosome"/>
</dbReference>
<sequence>MFCLVCAEKEASSIIITNLERSGLYEGWRFTSCSDVKELEKWSRENVDVLVLSRFLPGSVDILKHLRLWFPTAHIVLLVGTSCEQQRVYIKTARKYGLNNIVTGKLPGDRPYTIFTALKSAREPDIDCIEAVEVADEGVEESPGEETSRPEAARHGEEEPRNVRAALKEIIAETSSGEVDVIRSKLQEILDMLDGRSLDGERETYQKLQPVSHSPGHRSRGILVLTAANKGGVGKTTVAVTLAVALSKAGVPTVLVDYDLGAPDVANFFGIKGVPGMEMLAGKPVRQSTLKDLIIRKENLDILPGPMNKTLPNFKPGQLLEIASTLTEMYPVVVGDTPPEYWTKPWLAELFGRADYVLAVVDQSILSERDTMSYAPYLLSMGVMPEKIGIVLNRFSPKLHNPRTVEKIFCSGFKKEVKNLPKVVTVIPEDWKTHVLKGYKGEVVGLEDVHSQWHRLAEKIAGMAGYGYRKEGEQKKSLKNLLFRFGKKRA</sequence>
<dbReference type="GO" id="GO:0005829">
    <property type="term" value="C:cytosol"/>
    <property type="evidence" value="ECO:0007669"/>
    <property type="project" value="TreeGrafter"/>
</dbReference>
<proteinExistence type="predicted"/>
<organism evidence="3 4">
    <name type="scientific">Desulfofundulus kuznetsovii (strain DSM 6115 / VKM B-1805 / 17)</name>
    <name type="common">Desulfotomaculum kuznetsovii</name>
    <dbReference type="NCBI Taxonomy" id="760568"/>
    <lineage>
        <taxon>Bacteria</taxon>
        <taxon>Bacillati</taxon>
        <taxon>Bacillota</taxon>
        <taxon>Clostridia</taxon>
        <taxon>Eubacteriales</taxon>
        <taxon>Peptococcaceae</taxon>
        <taxon>Desulfofundulus</taxon>
    </lineage>
</organism>
<dbReference type="GO" id="GO:0009898">
    <property type="term" value="C:cytoplasmic side of plasma membrane"/>
    <property type="evidence" value="ECO:0007669"/>
    <property type="project" value="TreeGrafter"/>
</dbReference>
<dbReference type="PANTHER" id="PTHR43384">
    <property type="entry name" value="SEPTUM SITE-DETERMINING PROTEIN MIND HOMOLOG, CHLOROPLASTIC-RELATED"/>
    <property type="match status" value="1"/>
</dbReference>
<dbReference type="Gene3D" id="3.40.50.300">
    <property type="entry name" value="P-loop containing nucleotide triphosphate hydrolases"/>
    <property type="match status" value="1"/>
</dbReference>
<dbReference type="InterPro" id="IPR002586">
    <property type="entry name" value="CobQ/CobB/MinD/ParA_Nub-bd_dom"/>
</dbReference>
<dbReference type="AlphaFoldDB" id="A0AAU8PB15"/>
<dbReference type="PANTHER" id="PTHR43384:SF13">
    <property type="entry name" value="SLR0110 PROTEIN"/>
    <property type="match status" value="1"/>
</dbReference>
<evidence type="ECO:0000256" key="1">
    <source>
        <dbReference type="SAM" id="MobiDB-lite"/>
    </source>
</evidence>
<dbReference type="RefSeq" id="WP_013821965.1">
    <property type="nucleotide sequence ID" value="NC_015573.1"/>
</dbReference>
<dbReference type="Pfam" id="PF01656">
    <property type="entry name" value="CbiA"/>
    <property type="match status" value="1"/>
</dbReference>
<keyword evidence="4" id="KW-1185">Reference proteome</keyword>